<feature type="region of interest" description="Disordered" evidence="1">
    <location>
        <begin position="1"/>
        <end position="21"/>
    </location>
</feature>
<dbReference type="Proteomes" id="UP001600888">
    <property type="component" value="Unassembled WGS sequence"/>
</dbReference>
<reference evidence="2 3" key="1">
    <citation type="submission" date="2024-03" db="EMBL/GenBank/DDBJ databases">
        <title>A high-quality draft genome sequence of Diaporthe vaccinii, a causative agent of upright dieback and viscid rot disease in cranberry plants.</title>
        <authorList>
            <person name="Sarrasin M."/>
            <person name="Lang B.F."/>
            <person name="Burger G."/>
        </authorList>
    </citation>
    <scope>NUCLEOTIDE SEQUENCE [LARGE SCALE GENOMIC DNA]</scope>
    <source>
        <strain evidence="2 3">IS7</strain>
    </source>
</reference>
<evidence type="ECO:0000313" key="3">
    <source>
        <dbReference type="Proteomes" id="UP001600888"/>
    </source>
</evidence>
<gene>
    <name evidence="2" type="ORF">FJTKL_05544</name>
</gene>
<keyword evidence="3" id="KW-1185">Reference proteome</keyword>
<name>A0ABR4FGC9_9PEZI</name>
<sequence>MASTKDATDRPNNETEKTETQQGIIESINQLIRQKTEIDVKSTAKSLNKNDVDLASIMSDAQVQRELRSLERIVAGYIGICEDKLRQRIEDLVAPELYAERNDFILERLPESMIVEEPLIEETFGIGKHATTCKTATTAPRPQESDPKRQALTEEQIRRIQDPTNREGKAL</sequence>
<evidence type="ECO:0000256" key="1">
    <source>
        <dbReference type="SAM" id="MobiDB-lite"/>
    </source>
</evidence>
<feature type="compositionally biased region" description="Basic and acidic residues" evidence="1">
    <location>
        <begin position="143"/>
        <end position="171"/>
    </location>
</feature>
<feature type="compositionally biased region" description="Basic and acidic residues" evidence="1">
    <location>
        <begin position="1"/>
        <end position="19"/>
    </location>
</feature>
<protein>
    <submittedName>
        <fullName evidence="2">Uncharacterized protein</fullName>
    </submittedName>
</protein>
<feature type="region of interest" description="Disordered" evidence="1">
    <location>
        <begin position="134"/>
        <end position="171"/>
    </location>
</feature>
<evidence type="ECO:0000313" key="2">
    <source>
        <dbReference type="EMBL" id="KAL2293723.1"/>
    </source>
</evidence>
<dbReference type="EMBL" id="JBAWTH010000001">
    <property type="protein sequence ID" value="KAL2293723.1"/>
    <property type="molecule type" value="Genomic_DNA"/>
</dbReference>
<proteinExistence type="predicted"/>
<comment type="caution">
    <text evidence="2">The sequence shown here is derived from an EMBL/GenBank/DDBJ whole genome shotgun (WGS) entry which is preliminary data.</text>
</comment>
<organism evidence="2 3">
    <name type="scientific">Diaporthe vaccinii</name>
    <dbReference type="NCBI Taxonomy" id="105482"/>
    <lineage>
        <taxon>Eukaryota</taxon>
        <taxon>Fungi</taxon>
        <taxon>Dikarya</taxon>
        <taxon>Ascomycota</taxon>
        <taxon>Pezizomycotina</taxon>
        <taxon>Sordariomycetes</taxon>
        <taxon>Sordariomycetidae</taxon>
        <taxon>Diaporthales</taxon>
        <taxon>Diaporthaceae</taxon>
        <taxon>Diaporthe</taxon>
        <taxon>Diaporthe eres species complex</taxon>
    </lineage>
</organism>
<accession>A0ABR4FGC9</accession>